<evidence type="ECO:0000313" key="1">
    <source>
        <dbReference type="EMBL" id="MFC7422219.1"/>
    </source>
</evidence>
<accession>A0ABW2R4K3</accession>
<dbReference type="Proteomes" id="UP001596473">
    <property type="component" value="Unassembled WGS sequence"/>
</dbReference>
<dbReference type="Pfam" id="PF07166">
    <property type="entry name" value="DUF1398"/>
    <property type="match status" value="1"/>
</dbReference>
<protein>
    <submittedName>
        <fullName evidence="1">DUF1398 domain-containing protein</fullName>
    </submittedName>
</protein>
<organism evidence="1 2">
    <name type="scientific">Iodobacter arcticus</name>
    <dbReference type="NCBI Taxonomy" id="590593"/>
    <lineage>
        <taxon>Bacteria</taxon>
        <taxon>Pseudomonadati</taxon>
        <taxon>Pseudomonadota</taxon>
        <taxon>Betaproteobacteria</taxon>
        <taxon>Neisseriales</taxon>
        <taxon>Chitinibacteraceae</taxon>
        <taxon>Iodobacter</taxon>
    </lineage>
</organism>
<sequence>MSNAIKNIESAMQYAATIRPKVGGFPYLAEVLRQAGVTRNTWALPACQSIFTTNLGPVVMQGTPLLSGVADIPLFNEAALISALRIDQAGESTFPEFLNATWLAGVVRYDVDLLARTCTYYGAADEVYVESYPAVTIKP</sequence>
<reference evidence="2" key="1">
    <citation type="journal article" date="2019" name="Int. J. Syst. Evol. Microbiol.">
        <title>The Global Catalogue of Microorganisms (GCM) 10K type strain sequencing project: providing services to taxonomists for standard genome sequencing and annotation.</title>
        <authorList>
            <consortium name="The Broad Institute Genomics Platform"/>
            <consortium name="The Broad Institute Genome Sequencing Center for Infectious Disease"/>
            <person name="Wu L."/>
            <person name="Ma J."/>
        </authorList>
    </citation>
    <scope>NUCLEOTIDE SEQUENCE [LARGE SCALE GENOMIC DNA]</scope>
    <source>
        <strain evidence="2">CCUG 62945</strain>
    </source>
</reference>
<gene>
    <name evidence="1" type="ORF">ACFQNF_20375</name>
</gene>
<dbReference type="Gene3D" id="3.30.1810.10">
    <property type="entry name" value="YdfO-like"/>
    <property type="match status" value="1"/>
</dbReference>
<proteinExistence type="predicted"/>
<dbReference type="EMBL" id="JBHTBQ010000046">
    <property type="protein sequence ID" value="MFC7422219.1"/>
    <property type="molecule type" value="Genomic_DNA"/>
</dbReference>
<dbReference type="RefSeq" id="WP_380190165.1">
    <property type="nucleotide sequence ID" value="NZ_JBHTBQ010000046.1"/>
</dbReference>
<comment type="caution">
    <text evidence="1">The sequence shown here is derived from an EMBL/GenBank/DDBJ whole genome shotgun (WGS) entry which is preliminary data.</text>
</comment>
<evidence type="ECO:0000313" key="2">
    <source>
        <dbReference type="Proteomes" id="UP001596473"/>
    </source>
</evidence>
<keyword evidence="2" id="KW-1185">Reference proteome</keyword>
<name>A0ABW2R4K3_9NEIS</name>
<dbReference type="SUPFAM" id="SSF160419">
    <property type="entry name" value="YdfO-like"/>
    <property type="match status" value="1"/>
</dbReference>
<dbReference type="InterPro" id="IPR036696">
    <property type="entry name" value="YdfO-like_sf"/>
</dbReference>
<dbReference type="InterPro" id="IPR009833">
    <property type="entry name" value="DUF1398"/>
</dbReference>